<dbReference type="AlphaFoldDB" id="A0A5P8WJC5"/>
<gene>
    <name evidence="1" type="ORF">GXM_10297</name>
</gene>
<organism evidence="1 2">
    <name type="scientific">Nostoc sphaeroides CCNUC1</name>
    <dbReference type="NCBI Taxonomy" id="2653204"/>
    <lineage>
        <taxon>Bacteria</taxon>
        <taxon>Bacillati</taxon>
        <taxon>Cyanobacteriota</taxon>
        <taxon>Cyanophyceae</taxon>
        <taxon>Nostocales</taxon>
        <taxon>Nostocaceae</taxon>
        <taxon>Nostoc</taxon>
    </lineage>
</organism>
<accession>A0A5P8WJC5</accession>
<reference evidence="1 2" key="1">
    <citation type="submission" date="2019-10" db="EMBL/GenBank/DDBJ databases">
        <title>Genomic and transcriptomic insights into the perfect genentic adaptation of a filamentous nitrogen-fixing cyanobacterium to rice fields.</title>
        <authorList>
            <person name="Chen Z."/>
        </authorList>
    </citation>
    <scope>NUCLEOTIDE SEQUENCE [LARGE SCALE GENOMIC DNA]</scope>
    <source>
        <strain evidence="1">CCNUC1</strain>
    </source>
</reference>
<sequence length="57" mass="6302">MPPIQLFVKAFTGYEIVNTPALPLGWVKVKGVRTIPFPFALSPLSLLIYPLLCAVEM</sequence>
<protein>
    <submittedName>
        <fullName evidence="1">Uncharacterized protein</fullName>
    </submittedName>
</protein>
<keyword evidence="2" id="KW-1185">Reference proteome</keyword>
<evidence type="ECO:0000313" key="2">
    <source>
        <dbReference type="Proteomes" id="UP000326678"/>
    </source>
</evidence>
<proteinExistence type="predicted"/>
<dbReference type="Proteomes" id="UP000326678">
    <property type="component" value="Chromosome pGXM02"/>
</dbReference>
<evidence type="ECO:0000313" key="1">
    <source>
        <dbReference type="EMBL" id="QFS52542.1"/>
    </source>
</evidence>
<dbReference type="KEGG" id="nsh:GXM_10297"/>
<dbReference type="EMBL" id="CP045229">
    <property type="protein sequence ID" value="QFS52542.1"/>
    <property type="molecule type" value="Genomic_DNA"/>
</dbReference>
<name>A0A5P8WJC5_9NOSO</name>